<dbReference type="Proteomes" id="UP001143545">
    <property type="component" value="Unassembled WGS sequence"/>
</dbReference>
<evidence type="ECO:0000256" key="6">
    <source>
        <dbReference type="SAM" id="Phobius"/>
    </source>
</evidence>
<name>A0A9W6EUN7_9FLAO</name>
<dbReference type="GO" id="GO:0009246">
    <property type="term" value="P:enterobacterial common antigen biosynthetic process"/>
    <property type="evidence" value="ECO:0007669"/>
    <property type="project" value="InterPro"/>
</dbReference>
<keyword evidence="5 6" id="KW-0472">Membrane</keyword>
<dbReference type="InterPro" id="IPR050833">
    <property type="entry name" value="Poly_Biosynth_Transport"/>
</dbReference>
<gene>
    <name evidence="7" type="primary">wzxE</name>
    <name evidence="7" type="ORF">NBRC110019_27760</name>
</gene>
<accession>A0A9W6EUN7</accession>
<evidence type="ECO:0000256" key="5">
    <source>
        <dbReference type="ARBA" id="ARBA00023136"/>
    </source>
</evidence>
<keyword evidence="3 6" id="KW-0812">Transmembrane</keyword>
<evidence type="ECO:0000256" key="3">
    <source>
        <dbReference type="ARBA" id="ARBA00022692"/>
    </source>
</evidence>
<keyword evidence="2" id="KW-1003">Cell membrane</keyword>
<dbReference type="PANTHER" id="PTHR30250:SF30">
    <property type="entry name" value="LIPID III FLIPPASE"/>
    <property type="match status" value="1"/>
</dbReference>
<feature type="transmembrane region" description="Helical" evidence="6">
    <location>
        <begin position="384"/>
        <end position="405"/>
    </location>
</feature>
<feature type="transmembrane region" description="Helical" evidence="6">
    <location>
        <begin position="171"/>
        <end position="193"/>
    </location>
</feature>
<dbReference type="InterPro" id="IPR044550">
    <property type="entry name" value="WzxE"/>
</dbReference>
<protein>
    <submittedName>
        <fullName evidence="7">LPS biosynthesis protein</fullName>
    </submittedName>
</protein>
<dbReference type="RefSeq" id="WP_281755907.1">
    <property type="nucleotide sequence ID" value="NZ_BRVP01000023.1"/>
</dbReference>
<sequence>MNFIKTSYISAFTNAIVILVKLVVNKAAAIIGPANFAIYGQFKDFLGLITTISQLGVENGIIKYTSQYQDDLESYKKLLGTALFLHIAGSILSGLTVLILKNYINTLLFEHKDYSYLLVITTLSIIFLALYNLALNILNGLKQIKVYTIISLIATVISGGVSIYMVRLYGLNGLVIGIAINNLIFFILSLIAIKKYGLISISLIHLKPDKAIIKKLVGFSSMSLSGILSMSLSLLFLRTLIINDIGDFEAGIWDSLWRMSTIYYTFLISSFKFYILPTFTTLEGSAIRKELFKVWKIILPTILAVTVSIYLFKGFIIVTLFSKEFLLINSIIIYQLFGDIIRIHGWVIGNILIAKAKTKIFVTLQIVWGLTFCLSTYICINLYGLIGATMGYFITCTLHFIWLNLSERKLIWKRF</sequence>
<comment type="caution">
    <text evidence="7">The sequence shown here is derived from an EMBL/GenBank/DDBJ whole genome shotgun (WGS) entry which is preliminary data.</text>
</comment>
<feature type="transmembrane region" description="Helical" evidence="6">
    <location>
        <begin position="116"/>
        <end position="134"/>
    </location>
</feature>
<dbReference type="Pfam" id="PF01943">
    <property type="entry name" value="Polysacc_synt"/>
    <property type="match status" value="1"/>
</dbReference>
<comment type="subcellular location">
    <subcellularLocation>
        <location evidence="1">Cell membrane</location>
        <topology evidence="1">Multi-pass membrane protein</topology>
    </subcellularLocation>
</comment>
<evidence type="ECO:0000256" key="2">
    <source>
        <dbReference type="ARBA" id="ARBA00022475"/>
    </source>
</evidence>
<feature type="transmembrane region" description="Helical" evidence="6">
    <location>
        <begin position="294"/>
        <end position="312"/>
    </location>
</feature>
<feature type="transmembrane region" description="Helical" evidence="6">
    <location>
        <begin position="261"/>
        <end position="282"/>
    </location>
</feature>
<evidence type="ECO:0000256" key="1">
    <source>
        <dbReference type="ARBA" id="ARBA00004651"/>
    </source>
</evidence>
<keyword evidence="4 6" id="KW-1133">Transmembrane helix</keyword>
<feature type="transmembrane region" description="Helical" evidence="6">
    <location>
        <begin position="83"/>
        <end position="104"/>
    </location>
</feature>
<feature type="transmembrane region" description="Helical" evidence="6">
    <location>
        <begin position="360"/>
        <end position="378"/>
    </location>
</feature>
<keyword evidence="8" id="KW-1185">Reference proteome</keyword>
<feature type="transmembrane region" description="Helical" evidence="6">
    <location>
        <begin position="332"/>
        <end position="353"/>
    </location>
</feature>
<dbReference type="InterPro" id="IPR002797">
    <property type="entry name" value="Polysacc_synth"/>
</dbReference>
<feature type="transmembrane region" description="Helical" evidence="6">
    <location>
        <begin position="146"/>
        <end position="165"/>
    </location>
</feature>
<evidence type="ECO:0000256" key="4">
    <source>
        <dbReference type="ARBA" id="ARBA00022989"/>
    </source>
</evidence>
<evidence type="ECO:0000313" key="7">
    <source>
        <dbReference type="EMBL" id="GLB53735.1"/>
    </source>
</evidence>
<feature type="transmembrane region" description="Helical" evidence="6">
    <location>
        <begin position="216"/>
        <end position="241"/>
    </location>
</feature>
<reference evidence="7" key="1">
    <citation type="submission" date="2022-07" db="EMBL/GenBank/DDBJ databases">
        <title>Taxonomy of Novel Oxalotrophic and Methylotrophic Bacteria.</title>
        <authorList>
            <person name="Sahin N."/>
            <person name="Tani A."/>
        </authorList>
    </citation>
    <scope>NUCLEOTIDE SEQUENCE</scope>
    <source>
        <strain evidence="7">AM327</strain>
    </source>
</reference>
<dbReference type="CDD" id="cd13125">
    <property type="entry name" value="MATE_like_10"/>
    <property type="match status" value="1"/>
</dbReference>
<dbReference type="EMBL" id="BRVP01000023">
    <property type="protein sequence ID" value="GLB53735.1"/>
    <property type="molecule type" value="Genomic_DNA"/>
</dbReference>
<dbReference type="GO" id="GO:0005886">
    <property type="term" value="C:plasma membrane"/>
    <property type="evidence" value="ECO:0007669"/>
    <property type="project" value="UniProtKB-SubCell"/>
</dbReference>
<dbReference type="AlphaFoldDB" id="A0A9W6EUN7"/>
<dbReference type="PANTHER" id="PTHR30250">
    <property type="entry name" value="PST FAMILY PREDICTED COLANIC ACID TRANSPORTER"/>
    <property type="match status" value="1"/>
</dbReference>
<proteinExistence type="predicted"/>
<evidence type="ECO:0000313" key="8">
    <source>
        <dbReference type="Proteomes" id="UP001143545"/>
    </source>
</evidence>
<organism evidence="7 8">
    <name type="scientific">Neptunitalea chrysea</name>
    <dbReference type="NCBI Taxonomy" id="1647581"/>
    <lineage>
        <taxon>Bacteria</taxon>
        <taxon>Pseudomonadati</taxon>
        <taxon>Bacteroidota</taxon>
        <taxon>Flavobacteriia</taxon>
        <taxon>Flavobacteriales</taxon>
        <taxon>Flavobacteriaceae</taxon>
        <taxon>Neptunitalea</taxon>
    </lineage>
</organism>